<name>A0AAN8J0U7_TRICO</name>
<dbReference type="AlphaFoldDB" id="A0AAN8J0U7"/>
<feature type="domain" description="DUF1758" evidence="2">
    <location>
        <begin position="137"/>
        <end position="211"/>
    </location>
</feature>
<feature type="compositionally biased region" description="Polar residues" evidence="1">
    <location>
        <begin position="45"/>
        <end position="56"/>
    </location>
</feature>
<feature type="region of interest" description="Disordered" evidence="1">
    <location>
        <begin position="41"/>
        <end position="80"/>
    </location>
</feature>
<proteinExistence type="predicted"/>
<evidence type="ECO:0000256" key="1">
    <source>
        <dbReference type="SAM" id="MobiDB-lite"/>
    </source>
</evidence>
<evidence type="ECO:0000313" key="3">
    <source>
        <dbReference type="EMBL" id="KAK5972874.1"/>
    </source>
</evidence>
<sequence length="224" mass="25561">MIDQRLEVIKRQNLCHNCESKEYRAKDCTRGACRQCNEKGHHTSICRNSPKPQSSRPKPATDASQKTPPEKKPPRKKSVTQNFAAVVAKQSSASCKIGDHTVSRQRDITRSSEQSLDLLVRQARIWNVRKQDFEDVYIMMDAGADQSFITRGYAEHLGLEKTGNLQLTIHTFGNSSPTEQSCQTTKIEIEDRQEKRHKFELAAIDFITGEVKRTILHDNDCQYL</sequence>
<protein>
    <recommendedName>
        <fullName evidence="2">DUF1758 domain-containing protein</fullName>
    </recommendedName>
</protein>
<dbReference type="Pfam" id="PF05585">
    <property type="entry name" value="DUF1758"/>
    <property type="match status" value="1"/>
</dbReference>
<reference evidence="3 4" key="1">
    <citation type="submission" date="2019-10" db="EMBL/GenBank/DDBJ databases">
        <title>Assembly and Annotation for the nematode Trichostrongylus colubriformis.</title>
        <authorList>
            <person name="Martin J."/>
        </authorList>
    </citation>
    <scope>NUCLEOTIDE SEQUENCE [LARGE SCALE GENOMIC DNA]</scope>
    <source>
        <strain evidence="3">G859</strain>
        <tissue evidence="3">Whole worm</tissue>
    </source>
</reference>
<evidence type="ECO:0000313" key="4">
    <source>
        <dbReference type="Proteomes" id="UP001331761"/>
    </source>
</evidence>
<dbReference type="EMBL" id="WIXE01016177">
    <property type="protein sequence ID" value="KAK5972874.1"/>
    <property type="molecule type" value="Genomic_DNA"/>
</dbReference>
<comment type="caution">
    <text evidence="3">The sequence shown here is derived from an EMBL/GenBank/DDBJ whole genome shotgun (WGS) entry which is preliminary data.</text>
</comment>
<accession>A0AAN8J0U7</accession>
<gene>
    <name evidence="3" type="ORF">GCK32_012693</name>
</gene>
<dbReference type="Proteomes" id="UP001331761">
    <property type="component" value="Unassembled WGS sequence"/>
</dbReference>
<keyword evidence="4" id="KW-1185">Reference proteome</keyword>
<organism evidence="3 4">
    <name type="scientific">Trichostrongylus colubriformis</name>
    <name type="common">Black scour worm</name>
    <dbReference type="NCBI Taxonomy" id="6319"/>
    <lineage>
        <taxon>Eukaryota</taxon>
        <taxon>Metazoa</taxon>
        <taxon>Ecdysozoa</taxon>
        <taxon>Nematoda</taxon>
        <taxon>Chromadorea</taxon>
        <taxon>Rhabditida</taxon>
        <taxon>Rhabditina</taxon>
        <taxon>Rhabditomorpha</taxon>
        <taxon>Strongyloidea</taxon>
        <taxon>Trichostrongylidae</taxon>
        <taxon>Trichostrongylus</taxon>
    </lineage>
</organism>
<dbReference type="InterPro" id="IPR008737">
    <property type="entry name" value="DUF1758"/>
</dbReference>
<evidence type="ECO:0000259" key="2">
    <source>
        <dbReference type="Pfam" id="PF05585"/>
    </source>
</evidence>